<evidence type="ECO:0000256" key="3">
    <source>
        <dbReference type="ARBA" id="ARBA00022737"/>
    </source>
</evidence>
<proteinExistence type="predicted"/>
<dbReference type="InterPro" id="IPR001611">
    <property type="entry name" value="Leu-rich_rpt"/>
</dbReference>
<dbReference type="InterPro" id="IPR036179">
    <property type="entry name" value="Ig-like_dom_sf"/>
</dbReference>
<accession>A0A1Y2P8W6</accession>
<dbReference type="PANTHER" id="PTHR48057:SF7">
    <property type="entry name" value="LEUCINE-RICH REPEAT SERINE_THREONINE-PROTEIN KINASE 1"/>
    <property type="match status" value="1"/>
</dbReference>
<evidence type="ECO:0000259" key="5">
    <source>
        <dbReference type="PROSITE" id="PS50835"/>
    </source>
</evidence>
<dbReference type="SUPFAM" id="SSF52058">
    <property type="entry name" value="L domain-like"/>
    <property type="match status" value="1"/>
</dbReference>
<keyword evidence="1" id="KW-0433">Leucine-rich repeat</keyword>
<dbReference type="NCBIfam" id="TIGR04183">
    <property type="entry name" value="Por_Secre_tail"/>
    <property type="match status" value="1"/>
</dbReference>
<evidence type="ECO:0000256" key="1">
    <source>
        <dbReference type="ARBA" id="ARBA00022614"/>
    </source>
</evidence>
<name>A0A1Y2P8W6_9FLAO</name>
<keyword evidence="3" id="KW-0677">Repeat</keyword>
<dbReference type="InterPro" id="IPR003591">
    <property type="entry name" value="Leu-rich_rpt_typical-subtyp"/>
</dbReference>
<dbReference type="Pfam" id="PF18962">
    <property type="entry name" value="Por_Secre_tail"/>
    <property type="match status" value="1"/>
</dbReference>
<comment type="caution">
    <text evidence="6">The sequence shown here is derived from an EMBL/GenBank/DDBJ whole genome shotgun (WGS) entry which is preliminary data.</text>
</comment>
<evidence type="ECO:0000256" key="2">
    <source>
        <dbReference type="ARBA" id="ARBA00022729"/>
    </source>
</evidence>
<evidence type="ECO:0000256" key="4">
    <source>
        <dbReference type="ARBA" id="ARBA00023157"/>
    </source>
</evidence>
<dbReference type="Gene3D" id="3.80.10.10">
    <property type="entry name" value="Ribonuclease Inhibitor"/>
    <property type="match status" value="3"/>
</dbReference>
<feature type="domain" description="Ig-like" evidence="5">
    <location>
        <begin position="555"/>
        <end position="635"/>
    </location>
</feature>
<dbReference type="InterPro" id="IPR026444">
    <property type="entry name" value="Secre_tail"/>
</dbReference>
<keyword evidence="4" id="KW-1015">Disulfide bond</keyword>
<dbReference type="PROSITE" id="PS51450">
    <property type="entry name" value="LRR"/>
    <property type="match status" value="1"/>
</dbReference>
<keyword evidence="2" id="KW-0732">Signal</keyword>
<protein>
    <recommendedName>
        <fullName evidence="5">Ig-like domain-containing protein</fullName>
    </recommendedName>
</protein>
<evidence type="ECO:0000313" key="6">
    <source>
        <dbReference type="EMBL" id="OSY86886.1"/>
    </source>
</evidence>
<dbReference type="RefSeq" id="WP_086031594.1">
    <property type="nucleotide sequence ID" value="NZ_LAPZ01000017.1"/>
</dbReference>
<reference evidence="6 7" key="1">
    <citation type="submission" date="2015-03" db="EMBL/GenBank/DDBJ databases">
        <title>Genome sequence of Tenacibaculum sp. S2-2, isolated from intestinal microbiota of sea cucumber, Apostichopus japonicas.</title>
        <authorList>
            <person name="Shao Z."/>
            <person name="Wang L."/>
            <person name="Li X."/>
        </authorList>
    </citation>
    <scope>NUCLEOTIDE SEQUENCE [LARGE SCALE GENOMIC DNA]</scope>
    <source>
        <strain evidence="6 7">S2-2</strain>
    </source>
</reference>
<dbReference type="EMBL" id="LAPZ01000017">
    <property type="protein sequence ID" value="OSY86886.1"/>
    <property type="molecule type" value="Genomic_DNA"/>
</dbReference>
<dbReference type="OrthoDB" id="627712at2"/>
<gene>
    <name evidence="6" type="ORF">WH52_13960</name>
</gene>
<dbReference type="PANTHER" id="PTHR48057">
    <property type="entry name" value="LEUCINE-RICH REPEAT SERINE/THREONINE-PROTEIN KINASE 1"/>
    <property type="match status" value="1"/>
</dbReference>
<dbReference type="InterPro" id="IPR013783">
    <property type="entry name" value="Ig-like_fold"/>
</dbReference>
<feature type="non-terminal residue" evidence="6">
    <location>
        <position position="1"/>
    </location>
</feature>
<dbReference type="InterPro" id="IPR007110">
    <property type="entry name" value="Ig-like_dom"/>
</dbReference>
<dbReference type="FunFam" id="3.80.10.10:FF:000041">
    <property type="entry name" value="LRR receptor-like serine/threonine-protein kinase ERECTA"/>
    <property type="match status" value="1"/>
</dbReference>
<dbReference type="Pfam" id="PF00560">
    <property type="entry name" value="LRR_1"/>
    <property type="match status" value="3"/>
</dbReference>
<evidence type="ECO:0000313" key="7">
    <source>
        <dbReference type="Proteomes" id="UP000194221"/>
    </source>
</evidence>
<dbReference type="InParanoid" id="A0A1Y2P8W6"/>
<dbReference type="AlphaFoldDB" id="A0A1Y2P8W6"/>
<sequence>TLKKLDLNNNGLTSLPSTINNLTKLESLEIQYNEINSGLDLSNLELLKVLTIQYNNIYELKLNLSPTAFRGSNNNYSIQLRRNAIGCIEVPSDELVAWQLAEINEERGYIDNGVIYSDNCSAVTTNSIPDIEREALIAIYNSTKGTDWKNDLSSSYNGVPWVADATQKRNVGAWFGVTTAIINGQKHVTKIELNSNLLEGALPEEIKNLTELVSLKINSNAVNELAKEIGELPKLEVLEFNSQRNSSNSEYVLKEIPSEINNITTLKRLGLNGNQLEGNLDFSNLTNLTSLDVNSNQITGLKIGVSPNVFDGQSNGSLNFSNTFSFSSNQYLYCIAVSQNTIADWEGSSYASSYPNIVWGQDCSAYNNVPTNEIQALVDMYNNLDGANWTNNSNWTGDLSKATINSPYNATKWQGVTTEIINGGKHITQLTLNSNKLKGELPESLGNLTKIKLLYLQNNEISGVIPTSVGNMIEMETMYVNNNELTGSLPEGIKNYTKLQTLIVENNKLEGNVPDLTAINTLSSLNIRNNKFQFGDFEDEFATYKSNINSFSYSPQAKIGEDTSEDLTNADYRLDAVVSGDHNEYQWYKDNSPIQGATEASYDILSPTSADDGIYYCRITNTVVTNLTIETGKITLKYDTSLSTEDEELEKAVKLYPNPTKGLLNLNISNQFELKKIEIYTVLGKKIREIKANSGLKNIDISNLSSGMYLINIVTEKGRVVKRVMRE</sequence>
<dbReference type="SUPFAM" id="SSF48726">
    <property type="entry name" value="Immunoglobulin"/>
    <property type="match status" value="1"/>
</dbReference>
<organism evidence="6 7">
    <name type="scientific">Tenacibaculum holothuriorum</name>
    <dbReference type="NCBI Taxonomy" id="1635173"/>
    <lineage>
        <taxon>Bacteria</taxon>
        <taxon>Pseudomonadati</taxon>
        <taxon>Bacteroidota</taxon>
        <taxon>Flavobacteriia</taxon>
        <taxon>Flavobacteriales</taxon>
        <taxon>Flavobacteriaceae</taxon>
        <taxon>Tenacibaculum</taxon>
    </lineage>
</organism>
<dbReference type="InterPro" id="IPR032675">
    <property type="entry name" value="LRR_dom_sf"/>
</dbReference>
<dbReference type="InterPro" id="IPR052595">
    <property type="entry name" value="LRRC69/RLP"/>
</dbReference>
<keyword evidence="7" id="KW-1185">Reference proteome</keyword>
<dbReference type="PROSITE" id="PS50835">
    <property type="entry name" value="IG_LIKE"/>
    <property type="match status" value="1"/>
</dbReference>
<dbReference type="SMART" id="SM00365">
    <property type="entry name" value="LRR_SD22"/>
    <property type="match status" value="4"/>
</dbReference>
<dbReference type="Proteomes" id="UP000194221">
    <property type="component" value="Unassembled WGS sequence"/>
</dbReference>
<dbReference type="SUPFAM" id="SSF52075">
    <property type="entry name" value="Outer arm dynein light chain 1"/>
    <property type="match status" value="1"/>
</dbReference>
<dbReference type="SMART" id="SM00369">
    <property type="entry name" value="LRR_TYP"/>
    <property type="match status" value="5"/>
</dbReference>
<dbReference type="Gene3D" id="2.60.40.10">
    <property type="entry name" value="Immunoglobulins"/>
    <property type="match status" value="1"/>
</dbReference>
<dbReference type="STRING" id="1635173.WH52_13960"/>